<keyword evidence="5" id="KW-1185">Reference proteome</keyword>
<evidence type="ECO:0000256" key="2">
    <source>
        <dbReference type="SAM" id="SignalP"/>
    </source>
</evidence>
<dbReference type="OrthoDB" id="9806163at2"/>
<dbReference type="GO" id="GO:0008239">
    <property type="term" value="F:dipeptidyl-peptidase activity"/>
    <property type="evidence" value="ECO:0007669"/>
    <property type="project" value="InterPro"/>
</dbReference>
<sequence length="669" mass="74500">MRHSQLACAFAAALASFGLSLLAAGPAVAQQKPDPQAELIAKRNVIEKELEQVAVVDRKVMIKMRDGKLMAADIYRPKGADKVPIIFVRTPYNFNFWDVKLGAPRDMSRELEAVKRGYAYVEVQERGHFFSQGNYDILGMPLSDGSDELKWMSSQPWSNGKVGTTGCSSTAEWQLAVVAQNDPSLAAFNVQGFGAGVGHVGPYYEQGNWYRGGALQMLFISWIYDYGIQNQVRPMFASDTTQAELIRASHYFDLAPQMPPVDWNKAFWYLPEKDIIKAVGGPPGIYETHMPVATGGDMIARTPNDPAWYKGGLWHENMKVSKPGLWFMSWFDVSVSPNLAAYNQVRSTAPKAVADQQYAIIAPVLHCAYTRATENTMIGDLDVGDARFDYNDLVYGWFDHYLKGEDSPTLDKQPKVMYYVMGANRWKNADTWPPAGTTTQDLYFTSEGQANTLYGNGKLVATPAEADHPDQFVYDPANPVPTFGGGGCCQGSAVKFGSYDQRPQETRNDILVYDTEPFKQGVEVSGPVTVTLYVSSSAKDTDFTFKLIDVYPDGRAFNVTENIQRMRYRNGYDKPLAWMSPGKVYKVTFQPIDTAYYFRPGHTLRVDVSSSNFPRFDRNLNTGGNNYDEDKGVIAHNAVHHDSQYPSKITITVMPNAEPMADGEMGKPD</sequence>
<feature type="domain" description="Xaa-Pro dipeptidyl-peptidase C-terminal" evidence="3">
    <location>
        <begin position="395"/>
        <end position="650"/>
    </location>
</feature>
<name>A0A370WYB5_9GAMM</name>
<dbReference type="SMART" id="SM00939">
    <property type="entry name" value="PepX_C"/>
    <property type="match status" value="1"/>
</dbReference>
<feature type="chain" id="PRO_5016860065" evidence="2">
    <location>
        <begin position="30"/>
        <end position="669"/>
    </location>
</feature>
<dbReference type="NCBIfam" id="TIGR00976">
    <property type="entry name" value="CocE_NonD"/>
    <property type="match status" value="1"/>
</dbReference>
<dbReference type="EMBL" id="QRBE01000006">
    <property type="protein sequence ID" value="RDS81154.1"/>
    <property type="molecule type" value="Genomic_DNA"/>
</dbReference>
<keyword evidence="2" id="KW-0732">Signal</keyword>
<dbReference type="RefSeq" id="WP_115495710.1">
    <property type="nucleotide sequence ID" value="NZ_QRBE01000006.1"/>
</dbReference>
<accession>A0A370WYB5</accession>
<evidence type="ECO:0000313" key="5">
    <source>
        <dbReference type="Proteomes" id="UP000254258"/>
    </source>
</evidence>
<comment type="caution">
    <text evidence="4">The sequence shown here is derived from an EMBL/GenBank/DDBJ whole genome shotgun (WGS) entry which is preliminary data.</text>
</comment>
<organism evidence="4 5">
    <name type="scientific">Dyella monticola</name>
    <dbReference type="NCBI Taxonomy" id="1927958"/>
    <lineage>
        <taxon>Bacteria</taxon>
        <taxon>Pseudomonadati</taxon>
        <taxon>Pseudomonadota</taxon>
        <taxon>Gammaproteobacteria</taxon>
        <taxon>Lysobacterales</taxon>
        <taxon>Rhodanobacteraceae</taxon>
        <taxon>Dyella</taxon>
    </lineage>
</organism>
<dbReference type="AlphaFoldDB" id="A0A370WYB5"/>
<dbReference type="SUPFAM" id="SSF53474">
    <property type="entry name" value="alpha/beta-Hydrolases"/>
    <property type="match status" value="1"/>
</dbReference>
<dbReference type="InterPro" id="IPR005674">
    <property type="entry name" value="CocE/Ser_esterase"/>
</dbReference>
<dbReference type="Gene3D" id="2.60.120.260">
    <property type="entry name" value="Galactose-binding domain-like"/>
    <property type="match status" value="1"/>
</dbReference>
<reference evidence="4 5" key="1">
    <citation type="submission" date="2018-07" db="EMBL/GenBank/DDBJ databases">
        <title>Dyella monticola sp. nov. and Dyella psychrodurans sp. nov. isolated from monsoon evergreen broad-leaved forest soil of Dinghu Mountain, China.</title>
        <authorList>
            <person name="Gao Z."/>
            <person name="Qiu L."/>
        </authorList>
    </citation>
    <scope>NUCLEOTIDE SEQUENCE [LARGE SCALE GENOMIC DNA]</scope>
    <source>
        <strain evidence="4 5">4G-K06</strain>
    </source>
</reference>
<feature type="signal peptide" evidence="2">
    <location>
        <begin position="1"/>
        <end position="29"/>
    </location>
</feature>
<dbReference type="InterPro" id="IPR013736">
    <property type="entry name" value="Xaa-Pro_dipept_C"/>
</dbReference>
<dbReference type="InterPro" id="IPR008979">
    <property type="entry name" value="Galactose-bd-like_sf"/>
</dbReference>
<proteinExistence type="predicted"/>
<keyword evidence="1 4" id="KW-0378">Hydrolase</keyword>
<gene>
    <name evidence="4" type="ORF">DWU98_11465</name>
</gene>
<evidence type="ECO:0000256" key="1">
    <source>
        <dbReference type="ARBA" id="ARBA00022801"/>
    </source>
</evidence>
<dbReference type="SUPFAM" id="SSF49785">
    <property type="entry name" value="Galactose-binding domain-like"/>
    <property type="match status" value="1"/>
</dbReference>
<dbReference type="InterPro" id="IPR000383">
    <property type="entry name" value="Xaa-Pro-like_dom"/>
</dbReference>
<dbReference type="Gene3D" id="1.10.3020.10">
    <property type="entry name" value="alpha-amino acid ester hydrolase ( Helical cap domain)"/>
    <property type="match status" value="1"/>
</dbReference>
<dbReference type="Pfam" id="PF08530">
    <property type="entry name" value="PepX_C"/>
    <property type="match status" value="1"/>
</dbReference>
<protein>
    <submittedName>
        <fullName evidence="4">CocE/NonD family hydrolase</fullName>
    </submittedName>
</protein>
<dbReference type="Proteomes" id="UP000254258">
    <property type="component" value="Unassembled WGS sequence"/>
</dbReference>
<dbReference type="Gene3D" id="3.40.50.1820">
    <property type="entry name" value="alpha/beta hydrolase"/>
    <property type="match status" value="1"/>
</dbReference>
<dbReference type="InterPro" id="IPR029058">
    <property type="entry name" value="AB_hydrolase_fold"/>
</dbReference>
<evidence type="ECO:0000313" key="4">
    <source>
        <dbReference type="EMBL" id="RDS81154.1"/>
    </source>
</evidence>
<dbReference type="Pfam" id="PF02129">
    <property type="entry name" value="Peptidase_S15"/>
    <property type="match status" value="1"/>
</dbReference>
<evidence type="ECO:0000259" key="3">
    <source>
        <dbReference type="SMART" id="SM00939"/>
    </source>
</evidence>